<dbReference type="InterPro" id="IPR001633">
    <property type="entry name" value="EAL_dom"/>
</dbReference>
<dbReference type="Gene3D" id="3.20.20.450">
    <property type="entry name" value="EAL domain"/>
    <property type="match status" value="1"/>
</dbReference>
<gene>
    <name evidence="2" type="ORF">QWY14_12715</name>
</gene>
<accession>A0ABT8N451</accession>
<name>A0ABT8N451_9BACL</name>
<dbReference type="RefSeq" id="WP_300987494.1">
    <property type="nucleotide sequence ID" value="NZ_CP129236.1"/>
</dbReference>
<dbReference type="Proteomes" id="UP001172055">
    <property type="component" value="Unassembled WGS sequence"/>
</dbReference>
<keyword evidence="3" id="KW-1185">Reference proteome</keyword>
<dbReference type="InterPro" id="IPR035919">
    <property type="entry name" value="EAL_sf"/>
</dbReference>
<protein>
    <submittedName>
        <fullName evidence="2">EAL domain-containing protein</fullName>
    </submittedName>
</protein>
<comment type="caution">
    <text evidence="2">The sequence shown here is derived from an EMBL/GenBank/DDBJ whole genome shotgun (WGS) entry which is preliminary data.</text>
</comment>
<dbReference type="EMBL" id="JAUJWV010000002">
    <property type="protein sequence ID" value="MDN7242668.1"/>
    <property type="molecule type" value="Genomic_DNA"/>
</dbReference>
<proteinExistence type="predicted"/>
<sequence>MQLDLLMTRTTNPFWFFSYLLRKRRKSLLEYKRLKELRSILKMQSVETYFQPLVSLDTGDTIGYEVFNRPVVSTLFPTTEKFYDFVGQTDLIFSLENTFREISLNRFSECVQQQPSEKNSLIFLNVHPHILMDPHYRTGETLKLLESYGFLPEQIIFEISEKAAIENYAHFEEILNNYRSQGFRIALDDAGSGYNSLKTLVYLKPEFLKLDKTVIQNIDQDQTKQQLVKLLLNFSNDSNTHLIAEGIERIEELLYLKKHGIHIGQGYALGKPKKELVKGVLH</sequence>
<dbReference type="CDD" id="cd01948">
    <property type="entry name" value="EAL"/>
    <property type="match status" value="1"/>
</dbReference>
<evidence type="ECO:0000313" key="2">
    <source>
        <dbReference type="EMBL" id="MDN7242668.1"/>
    </source>
</evidence>
<dbReference type="Pfam" id="PF00563">
    <property type="entry name" value="EAL"/>
    <property type="match status" value="1"/>
</dbReference>
<evidence type="ECO:0000259" key="1">
    <source>
        <dbReference type="PROSITE" id="PS50883"/>
    </source>
</evidence>
<dbReference type="SMART" id="SM00052">
    <property type="entry name" value="EAL"/>
    <property type="match status" value="1"/>
</dbReference>
<feature type="domain" description="EAL" evidence="1">
    <location>
        <begin position="30"/>
        <end position="282"/>
    </location>
</feature>
<dbReference type="PANTHER" id="PTHR33121">
    <property type="entry name" value="CYCLIC DI-GMP PHOSPHODIESTERASE PDEF"/>
    <property type="match status" value="1"/>
</dbReference>
<dbReference type="PROSITE" id="PS50883">
    <property type="entry name" value="EAL"/>
    <property type="match status" value="1"/>
</dbReference>
<reference evidence="2 3" key="1">
    <citation type="submission" date="2023-06" db="EMBL/GenBank/DDBJ databases">
        <title>Novel species in genus Planococcus.</title>
        <authorList>
            <person name="Ning S."/>
        </authorList>
    </citation>
    <scope>NUCLEOTIDE SEQUENCE [LARGE SCALE GENOMIC DNA]</scope>
    <source>
        <strain evidence="2 3">N028</strain>
    </source>
</reference>
<dbReference type="PANTHER" id="PTHR33121:SF76">
    <property type="entry name" value="SIGNALING PROTEIN"/>
    <property type="match status" value="1"/>
</dbReference>
<organism evidence="2 3">
    <name type="scientific">Planococcus shixiaomingii</name>
    <dbReference type="NCBI Taxonomy" id="3058393"/>
    <lineage>
        <taxon>Bacteria</taxon>
        <taxon>Bacillati</taxon>
        <taxon>Bacillota</taxon>
        <taxon>Bacilli</taxon>
        <taxon>Bacillales</taxon>
        <taxon>Caryophanaceae</taxon>
        <taxon>Planococcus</taxon>
    </lineage>
</organism>
<dbReference type="SUPFAM" id="SSF141868">
    <property type="entry name" value="EAL domain-like"/>
    <property type="match status" value="1"/>
</dbReference>
<evidence type="ECO:0000313" key="3">
    <source>
        <dbReference type="Proteomes" id="UP001172055"/>
    </source>
</evidence>
<dbReference type="InterPro" id="IPR050706">
    <property type="entry name" value="Cyclic-di-GMP_PDE-like"/>
</dbReference>